<dbReference type="STRING" id="680026.AB733_08910"/>
<feature type="DNA-binding region" description="H-T-H motif" evidence="2">
    <location>
        <begin position="24"/>
        <end position="43"/>
    </location>
</feature>
<dbReference type="PANTHER" id="PTHR43479:SF12">
    <property type="entry name" value="TRANSCRIPTIONAL REGULATORY PROTEIN"/>
    <property type="match status" value="1"/>
</dbReference>
<dbReference type="Pfam" id="PF13972">
    <property type="entry name" value="TetR"/>
    <property type="match status" value="1"/>
</dbReference>
<evidence type="ECO:0000313" key="4">
    <source>
        <dbReference type="EMBL" id="PSW23592.1"/>
    </source>
</evidence>
<dbReference type="InterPro" id="IPR023772">
    <property type="entry name" value="DNA-bd_HTH_TetR-type_CS"/>
</dbReference>
<evidence type="ECO:0000256" key="1">
    <source>
        <dbReference type="ARBA" id="ARBA00023125"/>
    </source>
</evidence>
<evidence type="ECO:0000313" key="5">
    <source>
        <dbReference type="Proteomes" id="UP000240481"/>
    </source>
</evidence>
<organism evidence="4 5">
    <name type="scientific">Photobacterium swingsii</name>
    <dbReference type="NCBI Taxonomy" id="680026"/>
    <lineage>
        <taxon>Bacteria</taxon>
        <taxon>Pseudomonadati</taxon>
        <taxon>Pseudomonadota</taxon>
        <taxon>Gammaproteobacteria</taxon>
        <taxon>Vibrionales</taxon>
        <taxon>Vibrionaceae</taxon>
        <taxon>Photobacterium</taxon>
    </lineage>
</organism>
<dbReference type="EMBL" id="PYLZ01000008">
    <property type="protein sequence ID" value="PSW23592.1"/>
    <property type="molecule type" value="Genomic_DNA"/>
</dbReference>
<dbReference type="Pfam" id="PF00440">
    <property type="entry name" value="TetR_N"/>
    <property type="match status" value="1"/>
</dbReference>
<dbReference type="PRINTS" id="PR00455">
    <property type="entry name" value="HTHTETR"/>
</dbReference>
<dbReference type="InterPro" id="IPR050624">
    <property type="entry name" value="HTH-type_Tx_Regulator"/>
</dbReference>
<accession>A0A0J8VEX8</accession>
<dbReference type="InterPro" id="IPR009057">
    <property type="entry name" value="Homeodomain-like_sf"/>
</dbReference>
<dbReference type="Gene3D" id="1.10.357.10">
    <property type="entry name" value="Tetracycline Repressor, domain 2"/>
    <property type="match status" value="1"/>
</dbReference>
<name>A0A0J8VEX8_9GAMM</name>
<protein>
    <submittedName>
        <fullName evidence="4">TetR family transcriptional regulator</fullName>
    </submittedName>
</protein>
<reference evidence="4 5" key="1">
    <citation type="submission" date="2018-01" db="EMBL/GenBank/DDBJ databases">
        <title>Whole genome sequencing of Histamine producing bacteria.</title>
        <authorList>
            <person name="Butler K."/>
        </authorList>
    </citation>
    <scope>NUCLEOTIDE SEQUENCE [LARGE SCALE GENOMIC DNA]</scope>
    <source>
        <strain evidence="4 5">DSM 24669</strain>
    </source>
</reference>
<keyword evidence="5" id="KW-1185">Reference proteome</keyword>
<dbReference type="Proteomes" id="UP000240481">
    <property type="component" value="Unassembled WGS sequence"/>
</dbReference>
<dbReference type="PROSITE" id="PS01081">
    <property type="entry name" value="HTH_TETR_1"/>
    <property type="match status" value="1"/>
</dbReference>
<dbReference type="SUPFAM" id="SSF46689">
    <property type="entry name" value="Homeodomain-like"/>
    <property type="match status" value="1"/>
</dbReference>
<gene>
    <name evidence="4" type="ORF">C9I94_15860</name>
</gene>
<proteinExistence type="predicted"/>
<dbReference type="RefSeq" id="WP_048898436.1">
    <property type="nucleotide sequence ID" value="NZ_AP024852.1"/>
</dbReference>
<evidence type="ECO:0000256" key="2">
    <source>
        <dbReference type="PROSITE-ProRule" id="PRU00335"/>
    </source>
</evidence>
<dbReference type="PROSITE" id="PS50977">
    <property type="entry name" value="HTH_TETR_2"/>
    <property type="match status" value="1"/>
</dbReference>
<keyword evidence="1 2" id="KW-0238">DNA-binding</keyword>
<dbReference type="InterPro" id="IPR001647">
    <property type="entry name" value="HTH_TetR"/>
</dbReference>
<evidence type="ECO:0000259" key="3">
    <source>
        <dbReference type="PROSITE" id="PS50977"/>
    </source>
</evidence>
<dbReference type="InterPro" id="IPR025722">
    <property type="entry name" value="TetR"/>
</dbReference>
<sequence>MKTRDRILAVSLDLFNRKGVANVSTLIIATEMGISPGNLYYHFRGKDEIISTLVEELHNSLTRISHEYKDQVTDFDDYWPFLHTIMALFTHYRFLFRNLDNLNSQSPQIKRKIRTLVLKLRTLSSDMLAHLADLGMLDCDASNQPLIADNLLLVSLNWLNYQTLLHDKLSEDELIRAGVLRLISMVEPYLSENAKSPFYTHQDLVDELVQ</sequence>
<dbReference type="PANTHER" id="PTHR43479">
    <property type="entry name" value="ACREF/ENVCD OPERON REPRESSOR-RELATED"/>
    <property type="match status" value="1"/>
</dbReference>
<dbReference type="GO" id="GO:0003677">
    <property type="term" value="F:DNA binding"/>
    <property type="evidence" value="ECO:0007669"/>
    <property type="project" value="UniProtKB-UniRule"/>
</dbReference>
<dbReference type="OrthoDB" id="5816932at2"/>
<feature type="domain" description="HTH tetR-type" evidence="3">
    <location>
        <begin position="1"/>
        <end position="61"/>
    </location>
</feature>
<dbReference type="AlphaFoldDB" id="A0A0J8VEX8"/>
<comment type="caution">
    <text evidence="4">The sequence shown here is derived from an EMBL/GenBank/DDBJ whole genome shotgun (WGS) entry which is preliminary data.</text>
</comment>